<gene>
    <name evidence="2" type="ORF">Purlil1_8746</name>
</gene>
<organism evidence="2 3">
    <name type="scientific">Purpureocillium lilacinum</name>
    <name type="common">Paecilomyces lilacinus</name>
    <dbReference type="NCBI Taxonomy" id="33203"/>
    <lineage>
        <taxon>Eukaryota</taxon>
        <taxon>Fungi</taxon>
        <taxon>Dikarya</taxon>
        <taxon>Ascomycota</taxon>
        <taxon>Pezizomycotina</taxon>
        <taxon>Sordariomycetes</taxon>
        <taxon>Hypocreomycetidae</taxon>
        <taxon>Hypocreales</taxon>
        <taxon>Ophiocordycipitaceae</taxon>
        <taxon>Purpureocillium</taxon>
    </lineage>
</organism>
<evidence type="ECO:0000313" key="2">
    <source>
        <dbReference type="EMBL" id="KAK4087012.1"/>
    </source>
</evidence>
<proteinExistence type="predicted"/>
<feature type="compositionally biased region" description="Polar residues" evidence="1">
    <location>
        <begin position="81"/>
        <end position="91"/>
    </location>
</feature>
<feature type="region of interest" description="Disordered" evidence="1">
    <location>
        <begin position="442"/>
        <end position="463"/>
    </location>
</feature>
<feature type="region of interest" description="Disordered" evidence="1">
    <location>
        <begin position="81"/>
        <end position="124"/>
    </location>
</feature>
<protein>
    <submittedName>
        <fullName evidence="2">Uncharacterized protein</fullName>
    </submittedName>
</protein>
<keyword evidence="3" id="KW-1185">Reference proteome</keyword>
<sequence length="542" mass="58446">MLRAVLTPFPIKLTLAGGRGVLLCFSLAASSGSQLAQEALHIRVRFSTDLSLEGNSGDACLRRIVSVSLLRIQTGSWKGNTFGQIPPSQGRTADMETRSGKTTVSTAGAPRLASHPDASPGRAHQPRALNMRLQARRQLQMSAPTLPLGPQAATRPTAGRDPGSRSRMSGRVESSPSFVCALESELSPARPGACPPSRPGEEGRRPRRSGTMLARAALPRGTGKPALASALSPGQWGGHLALTPFVPSWVPRTKLTNVCLHDQDRCHWNWPLKGADATIGDLESCPTMTDPLSRGMLVLAASMLLQCCRRCCCYCGGGGGCLGAALKNAFANGWTQGWLSHSLTKQRQGKVPKTLPRGSPSGLMNAPPESQTAVDKSNPHASAMRNRHIFVRSSLTKGFTHRNTNDFTLLGQPWTSRPYDYSCNRHAGPCDAGPRPLMRAATHSHHEHAASRDMEHYSPVQPDVKTSAEPAWVSTRDRSASLHLSPGAIFWLERQTPLQLEGPCQGARDPRGFRVEMKAGDEGQFRSTVLVVGRRRIVGKFT</sequence>
<dbReference type="Proteomes" id="UP001287286">
    <property type="component" value="Unassembled WGS sequence"/>
</dbReference>
<evidence type="ECO:0000256" key="1">
    <source>
        <dbReference type="SAM" id="MobiDB-lite"/>
    </source>
</evidence>
<dbReference type="EMBL" id="JAWRVI010000036">
    <property type="protein sequence ID" value="KAK4087012.1"/>
    <property type="molecule type" value="Genomic_DNA"/>
</dbReference>
<feature type="compositionally biased region" description="Basic and acidic residues" evidence="1">
    <location>
        <begin position="447"/>
        <end position="456"/>
    </location>
</feature>
<feature type="region of interest" description="Disordered" evidence="1">
    <location>
        <begin position="343"/>
        <end position="383"/>
    </location>
</feature>
<feature type="region of interest" description="Disordered" evidence="1">
    <location>
        <begin position="143"/>
        <end position="209"/>
    </location>
</feature>
<accession>A0ABR0BT44</accession>
<comment type="caution">
    <text evidence="2">The sequence shown here is derived from an EMBL/GenBank/DDBJ whole genome shotgun (WGS) entry which is preliminary data.</text>
</comment>
<reference evidence="2 3" key="1">
    <citation type="journal article" date="2024" name="Microbiol. Resour. Announc.">
        <title>Genome annotations for the ascomycete fungi Trichoderma harzianum, Trichoderma aggressivum, and Purpureocillium lilacinum.</title>
        <authorList>
            <person name="Beijen E.P.W."/>
            <person name="Ohm R.A."/>
        </authorList>
    </citation>
    <scope>NUCLEOTIDE SEQUENCE [LARGE SCALE GENOMIC DNA]</scope>
    <source>
        <strain evidence="2 3">CBS 150709</strain>
    </source>
</reference>
<evidence type="ECO:0000313" key="3">
    <source>
        <dbReference type="Proteomes" id="UP001287286"/>
    </source>
</evidence>
<name>A0ABR0BT44_PURLI</name>